<accession>A0A8J8G8Q1</accession>
<dbReference type="RefSeq" id="WP_173779948.1">
    <property type="nucleotide sequence ID" value="NZ_JABSNO010000020.1"/>
</dbReference>
<keyword evidence="1" id="KW-0732">Signal</keyword>
<feature type="domain" description="Serine aminopeptidase S33" evidence="2">
    <location>
        <begin position="62"/>
        <end position="165"/>
    </location>
</feature>
<gene>
    <name evidence="3" type="ORF">HNQ03_002473</name>
</gene>
<evidence type="ECO:0000259" key="2">
    <source>
        <dbReference type="Pfam" id="PF12146"/>
    </source>
</evidence>
<name>A0A8J8G8Q1_9FLAO</name>
<dbReference type="InterPro" id="IPR022742">
    <property type="entry name" value="Hydrolase_4"/>
</dbReference>
<comment type="caution">
    <text evidence="3">The sequence shown here is derived from an EMBL/GenBank/DDBJ whole genome shotgun (WGS) entry which is preliminary data.</text>
</comment>
<dbReference type="PANTHER" id="PTHR12277">
    <property type="entry name" value="ALPHA/BETA HYDROLASE DOMAIN-CONTAINING PROTEIN"/>
    <property type="match status" value="1"/>
</dbReference>
<dbReference type="Gene3D" id="3.40.50.1820">
    <property type="entry name" value="alpha/beta hydrolase"/>
    <property type="match status" value="1"/>
</dbReference>
<protein>
    <recommendedName>
        <fullName evidence="2">Serine aminopeptidase S33 domain-containing protein</fullName>
    </recommendedName>
</protein>
<feature type="signal peptide" evidence="1">
    <location>
        <begin position="1"/>
        <end position="18"/>
    </location>
</feature>
<proteinExistence type="predicted"/>
<dbReference type="AlphaFoldDB" id="A0A8J8G8Q1"/>
<dbReference type="PANTHER" id="PTHR12277:SF81">
    <property type="entry name" value="PROTEIN ABHD13"/>
    <property type="match status" value="1"/>
</dbReference>
<dbReference type="InterPro" id="IPR029058">
    <property type="entry name" value="AB_hydrolase_fold"/>
</dbReference>
<dbReference type="Pfam" id="PF12146">
    <property type="entry name" value="Hydrolase_4"/>
    <property type="match status" value="1"/>
</dbReference>
<evidence type="ECO:0000313" key="4">
    <source>
        <dbReference type="Proteomes" id="UP000610746"/>
    </source>
</evidence>
<dbReference type="Proteomes" id="UP000610746">
    <property type="component" value="Unassembled WGS sequence"/>
</dbReference>
<dbReference type="SUPFAM" id="SSF53474">
    <property type="entry name" value="alpha/beta-Hydrolases"/>
    <property type="match status" value="1"/>
</dbReference>
<evidence type="ECO:0000256" key="1">
    <source>
        <dbReference type="SAM" id="SignalP"/>
    </source>
</evidence>
<keyword evidence="4" id="KW-1185">Reference proteome</keyword>
<sequence>MKTTIAIILLFLSQICFAQMDDKFYQPSTELKIIEGLNYTDFKIPVDTETITGIFIKPKTTAKATILFFHGSGGNVSSYMFMTKPLVEAGYQVLMVDFRGYGKSTGIPTHQNIAKDGQKFLDYSLNLEEVKNKPVILYGASMGSEVATHLAKNNSMKITALVLDGCISSFNDVAIIFAPQYESYINAIAFPYAAKEDIKTVTIPKLFIHSDGDKTIPISQGKVVFDNAQNPKTFLKYDGDHLEAFTKDKDAVLKAIAELIKK</sequence>
<evidence type="ECO:0000313" key="3">
    <source>
        <dbReference type="EMBL" id="NRS93384.1"/>
    </source>
</evidence>
<feature type="chain" id="PRO_5035311327" description="Serine aminopeptidase S33 domain-containing protein" evidence="1">
    <location>
        <begin position="19"/>
        <end position="262"/>
    </location>
</feature>
<organism evidence="3 4">
    <name type="scientific">Frigoriflavimonas asaccharolytica</name>
    <dbReference type="NCBI Taxonomy" id="2735899"/>
    <lineage>
        <taxon>Bacteria</taxon>
        <taxon>Pseudomonadati</taxon>
        <taxon>Bacteroidota</taxon>
        <taxon>Flavobacteriia</taxon>
        <taxon>Flavobacteriales</taxon>
        <taxon>Weeksellaceae</taxon>
        <taxon>Frigoriflavimonas</taxon>
    </lineage>
</organism>
<reference evidence="3" key="1">
    <citation type="submission" date="2020-05" db="EMBL/GenBank/DDBJ databases">
        <title>Genomic Encyclopedia of Type Strains, Phase IV (KMG-V): Genome sequencing to study the core and pangenomes of soil and plant-associated prokaryotes.</title>
        <authorList>
            <person name="Whitman W."/>
        </authorList>
    </citation>
    <scope>NUCLEOTIDE SEQUENCE</scope>
    <source>
        <strain evidence="3">16F</strain>
    </source>
</reference>
<dbReference type="EMBL" id="JABSNO010000020">
    <property type="protein sequence ID" value="NRS93384.1"/>
    <property type="molecule type" value="Genomic_DNA"/>
</dbReference>